<gene>
    <name evidence="2" type="ORF">RchiOBHm_Chr3g0453711</name>
</gene>
<dbReference type="STRING" id="74649.A0A2P6R6Q2"/>
<dbReference type="InterPro" id="IPR002815">
    <property type="entry name" value="Spo11/TopoVI_A"/>
</dbReference>
<protein>
    <submittedName>
        <fullName evidence="2">Putative DNA topoisomerase (ATP-hydrolyzing)</fullName>
        <ecNumber evidence="2">5.99.1.3</ecNumber>
    </submittedName>
</protein>
<sequence>MFKKEVCAMIKRLYELLSEQEKQGYGYRFELEKEKEIFFVEELECYVLKGRTTYYCEYDNEQTRNVFIRMDCLLVLIYKILMEDMTVNIRWVQLEFDTSSKEELLLILVVEKDTIFQRLVEEKIHKRFRCIIITGCGMPNVATRTLLRKMQRKLNLPVVALGDHNAGGFNIYLTYLCGSENMAYDSLNLSTPDIKWLGLSPSDLIERDIPNGNEKVQGLETIMKKDFVKKTPKLVEEVRKMETKVDVEGMMRKHLKYLTEIYLPLKFQRLGMSDSV</sequence>
<dbReference type="PANTHER" id="PTHR10848:SF0">
    <property type="entry name" value="MEIOTIC RECOMBINATION PROTEIN SPO11"/>
    <property type="match status" value="1"/>
</dbReference>
<dbReference type="InterPro" id="IPR004085">
    <property type="entry name" value="TopoVI_A"/>
</dbReference>
<dbReference type="PANTHER" id="PTHR10848">
    <property type="entry name" value="MEIOTIC RECOMBINATION PROTEIN SPO11"/>
    <property type="match status" value="1"/>
</dbReference>
<dbReference type="GO" id="GO:0007131">
    <property type="term" value="P:reciprocal meiotic recombination"/>
    <property type="evidence" value="ECO:0007669"/>
    <property type="project" value="TreeGrafter"/>
</dbReference>
<dbReference type="EC" id="5.99.1.3" evidence="2"/>
<name>A0A2P6R6Q2_ROSCH</name>
<dbReference type="PRINTS" id="PR01552">
    <property type="entry name" value="TPISMRASE6A"/>
</dbReference>
<dbReference type="InterPro" id="IPR034136">
    <property type="entry name" value="TOPRIM_Topo6A/Spo11"/>
</dbReference>
<evidence type="ECO:0000313" key="3">
    <source>
        <dbReference type="Proteomes" id="UP000238479"/>
    </source>
</evidence>
<dbReference type="EMBL" id="PDCK01000041">
    <property type="protein sequence ID" value="PRQ42079.1"/>
    <property type="molecule type" value="Genomic_DNA"/>
</dbReference>
<dbReference type="InterPro" id="IPR036078">
    <property type="entry name" value="Spo11/TopoVI_A_sf"/>
</dbReference>
<keyword evidence="3" id="KW-1185">Reference proteome</keyword>
<dbReference type="CDD" id="cd00223">
    <property type="entry name" value="TOPRIM_TopoIIB_SPO"/>
    <property type="match status" value="1"/>
</dbReference>
<feature type="domain" description="Topoisomerase 6 subunit A/Spo11 TOPRIM" evidence="1">
    <location>
        <begin position="107"/>
        <end position="266"/>
    </location>
</feature>
<dbReference type="GO" id="GO:0000228">
    <property type="term" value="C:nuclear chromosome"/>
    <property type="evidence" value="ECO:0007669"/>
    <property type="project" value="TreeGrafter"/>
</dbReference>
<comment type="caution">
    <text evidence="2">The sequence shown here is derived from an EMBL/GenBank/DDBJ whole genome shotgun (WGS) entry which is preliminary data.</text>
</comment>
<dbReference type="GO" id="GO:0042138">
    <property type="term" value="P:meiotic DNA double-strand break formation"/>
    <property type="evidence" value="ECO:0007669"/>
    <property type="project" value="TreeGrafter"/>
</dbReference>
<dbReference type="PRINTS" id="PR01550">
    <property type="entry name" value="TOP6AFAMILY"/>
</dbReference>
<dbReference type="Gene3D" id="3.40.1360.10">
    <property type="match status" value="1"/>
</dbReference>
<dbReference type="SUPFAM" id="SSF56726">
    <property type="entry name" value="DNA topoisomerase IV, alpha subunit"/>
    <property type="match status" value="1"/>
</dbReference>
<dbReference type="GO" id="GO:0000706">
    <property type="term" value="P:meiotic DNA double-strand break processing"/>
    <property type="evidence" value="ECO:0007669"/>
    <property type="project" value="TreeGrafter"/>
</dbReference>
<dbReference type="GO" id="GO:0003918">
    <property type="term" value="F:DNA topoisomerase type II (double strand cut, ATP-hydrolyzing) activity"/>
    <property type="evidence" value="ECO:0007669"/>
    <property type="project" value="InterPro"/>
</dbReference>
<evidence type="ECO:0000259" key="1">
    <source>
        <dbReference type="Pfam" id="PF21180"/>
    </source>
</evidence>
<evidence type="ECO:0000313" key="2">
    <source>
        <dbReference type="EMBL" id="PRQ42079.1"/>
    </source>
</evidence>
<dbReference type="Gramene" id="PRQ42079">
    <property type="protein sequence ID" value="PRQ42079"/>
    <property type="gene ID" value="RchiOBHm_Chr3g0453711"/>
</dbReference>
<dbReference type="GO" id="GO:0003677">
    <property type="term" value="F:DNA binding"/>
    <property type="evidence" value="ECO:0007669"/>
    <property type="project" value="InterPro"/>
</dbReference>
<dbReference type="AlphaFoldDB" id="A0A2P6R6Q2"/>
<reference evidence="2 3" key="1">
    <citation type="journal article" date="2018" name="Nat. Genet.">
        <title>The Rosa genome provides new insights in the design of modern roses.</title>
        <authorList>
            <person name="Bendahmane M."/>
        </authorList>
    </citation>
    <scope>NUCLEOTIDE SEQUENCE [LARGE SCALE GENOMIC DNA]</scope>
    <source>
        <strain evidence="3">cv. Old Blush</strain>
    </source>
</reference>
<dbReference type="Pfam" id="PF21180">
    <property type="entry name" value="TOP6A-Spo11_Toprim"/>
    <property type="match status" value="1"/>
</dbReference>
<dbReference type="Proteomes" id="UP000238479">
    <property type="component" value="Chromosome 3"/>
</dbReference>
<organism evidence="2 3">
    <name type="scientific">Rosa chinensis</name>
    <name type="common">China rose</name>
    <dbReference type="NCBI Taxonomy" id="74649"/>
    <lineage>
        <taxon>Eukaryota</taxon>
        <taxon>Viridiplantae</taxon>
        <taxon>Streptophyta</taxon>
        <taxon>Embryophyta</taxon>
        <taxon>Tracheophyta</taxon>
        <taxon>Spermatophyta</taxon>
        <taxon>Magnoliopsida</taxon>
        <taxon>eudicotyledons</taxon>
        <taxon>Gunneridae</taxon>
        <taxon>Pentapetalae</taxon>
        <taxon>rosids</taxon>
        <taxon>fabids</taxon>
        <taxon>Rosales</taxon>
        <taxon>Rosaceae</taxon>
        <taxon>Rosoideae</taxon>
        <taxon>Rosoideae incertae sedis</taxon>
        <taxon>Rosa</taxon>
    </lineage>
</organism>
<proteinExistence type="predicted"/>
<accession>A0A2P6R6Q2</accession>
<dbReference type="GO" id="GO:0006265">
    <property type="term" value="P:DNA topological change"/>
    <property type="evidence" value="ECO:0007669"/>
    <property type="project" value="InterPro"/>
</dbReference>
<keyword evidence="2" id="KW-0413">Isomerase</keyword>